<gene>
    <name evidence="10" type="ordered locus">Cpar_1095</name>
</gene>
<evidence type="ECO:0000256" key="6">
    <source>
        <dbReference type="ARBA" id="ARBA00023002"/>
    </source>
</evidence>
<feature type="domain" description="4Fe-4S ferredoxin-type" evidence="9">
    <location>
        <begin position="2"/>
        <end position="31"/>
    </location>
</feature>
<keyword evidence="11" id="KW-1185">Reference proteome</keyword>
<evidence type="ECO:0000313" key="10">
    <source>
        <dbReference type="EMBL" id="ACF11503.1"/>
    </source>
</evidence>
<dbReference type="GO" id="GO:0051536">
    <property type="term" value="F:iron-sulfur cluster binding"/>
    <property type="evidence" value="ECO:0007669"/>
    <property type="project" value="UniProtKB-KW"/>
</dbReference>
<dbReference type="eggNOG" id="COG4231">
    <property type="taxonomic scope" value="Bacteria"/>
</dbReference>
<proteinExistence type="inferred from homology"/>
<evidence type="ECO:0000256" key="2">
    <source>
        <dbReference type="ARBA" id="ARBA00007118"/>
    </source>
</evidence>
<comment type="similarity">
    <text evidence="2">Belongs to the nitroreductase family.</text>
</comment>
<evidence type="ECO:0000256" key="4">
    <source>
        <dbReference type="ARBA" id="ARBA00022643"/>
    </source>
</evidence>
<dbReference type="RefSeq" id="WP_012502336.1">
    <property type="nucleotide sequence ID" value="NC_011027.1"/>
</dbReference>
<dbReference type="GO" id="GO:0046872">
    <property type="term" value="F:metal ion binding"/>
    <property type="evidence" value="ECO:0007669"/>
    <property type="project" value="UniProtKB-KW"/>
</dbReference>
<dbReference type="Pfam" id="PF00881">
    <property type="entry name" value="Nitroreductase"/>
    <property type="match status" value="1"/>
</dbReference>
<dbReference type="Gene3D" id="3.40.109.10">
    <property type="entry name" value="NADH Oxidase"/>
    <property type="match status" value="1"/>
</dbReference>
<evidence type="ECO:0000256" key="7">
    <source>
        <dbReference type="ARBA" id="ARBA00023004"/>
    </source>
</evidence>
<sequence>MIDFKVDSARCTRCGQCVADCPSRIIVMEKGDYPVIAPGKESACLRCEHCLAICPEAAISILGFSPDGSTPLKGHLPEPDQLETLIAGRRSVRRYRPENLSPELIDKLITVASCAPTGVNARKVRFTVLDDREKTAHFRDEVMNRLVQLLEEGALPESKAYYARFVKVWQKHKIDLVFRDAPHLLIATAPKSLSTPREDCVIALTTFELYAQACGVGTLWNGIATWAIEEMLPEMRQRLGIPDDHAFGYAMLFGKPAVRYARTVQHHPPEIYRVP</sequence>
<dbReference type="AlphaFoldDB" id="B3QNK0"/>
<dbReference type="PROSITE" id="PS00198">
    <property type="entry name" value="4FE4S_FER_1"/>
    <property type="match status" value="2"/>
</dbReference>
<dbReference type="STRING" id="517417.Cpar_1095"/>
<accession>B3QNK0</accession>
<evidence type="ECO:0000256" key="5">
    <source>
        <dbReference type="ARBA" id="ARBA00022723"/>
    </source>
</evidence>
<evidence type="ECO:0000313" key="11">
    <source>
        <dbReference type="Proteomes" id="UP000008811"/>
    </source>
</evidence>
<dbReference type="InterPro" id="IPR017900">
    <property type="entry name" value="4Fe4S_Fe_S_CS"/>
</dbReference>
<evidence type="ECO:0000259" key="9">
    <source>
        <dbReference type="PROSITE" id="PS51379"/>
    </source>
</evidence>
<keyword evidence="4" id="KW-0288">FMN</keyword>
<dbReference type="GO" id="GO:0016491">
    <property type="term" value="F:oxidoreductase activity"/>
    <property type="evidence" value="ECO:0007669"/>
    <property type="project" value="UniProtKB-KW"/>
</dbReference>
<feature type="domain" description="4Fe-4S ferredoxin-type" evidence="9">
    <location>
        <begin position="32"/>
        <end position="64"/>
    </location>
</feature>
<dbReference type="SUPFAM" id="SSF54862">
    <property type="entry name" value="4Fe-4S ferredoxins"/>
    <property type="match status" value="1"/>
</dbReference>
<dbReference type="Pfam" id="PF13187">
    <property type="entry name" value="Fer4_9"/>
    <property type="match status" value="1"/>
</dbReference>
<dbReference type="Proteomes" id="UP000008811">
    <property type="component" value="Chromosome"/>
</dbReference>
<dbReference type="HOGENOM" id="CLU_070764_2_0_10"/>
<dbReference type="OrthoDB" id="1091152at2"/>
<keyword evidence="7" id="KW-0408">Iron</keyword>
<dbReference type="EMBL" id="CP001099">
    <property type="protein sequence ID" value="ACF11503.1"/>
    <property type="molecule type" value="Genomic_DNA"/>
</dbReference>
<dbReference type="Gene3D" id="3.30.70.20">
    <property type="match status" value="1"/>
</dbReference>
<evidence type="ECO:0000256" key="3">
    <source>
        <dbReference type="ARBA" id="ARBA00022630"/>
    </source>
</evidence>
<dbReference type="InterPro" id="IPR000415">
    <property type="entry name" value="Nitroreductase-like"/>
</dbReference>
<dbReference type="InterPro" id="IPR017896">
    <property type="entry name" value="4Fe4S_Fe-S-bd"/>
</dbReference>
<reference evidence="10" key="1">
    <citation type="submission" date="2008-06" db="EMBL/GenBank/DDBJ databases">
        <title>Complete sequence of Chlorobaculum parvum NCIB 8327.</title>
        <authorList>
            <consortium name="US DOE Joint Genome Institute"/>
            <person name="Lucas S."/>
            <person name="Copeland A."/>
            <person name="Lapidus A."/>
            <person name="Glavina del Rio T."/>
            <person name="Dalin E."/>
            <person name="Tice H."/>
            <person name="Bruce D."/>
            <person name="Goodwin L."/>
            <person name="Pitluck S."/>
            <person name="Schmutz J."/>
            <person name="Larimer F."/>
            <person name="Land M."/>
            <person name="Hauser L."/>
            <person name="Kyrpides N."/>
            <person name="Mikhailova N."/>
            <person name="Zhao F."/>
            <person name="Li T."/>
            <person name="Liu Z."/>
            <person name="Overmann J."/>
            <person name="Bryant D.A."/>
            <person name="Richardson P."/>
        </authorList>
    </citation>
    <scope>NUCLEOTIDE SEQUENCE [LARGE SCALE GENOMIC DNA]</scope>
    <source>
        <strain evidence="10">NCIB 8327</strain>
    </source>
</reference>
<dbReference type="KEGG" id="cpc:Cpar_1095"/>
<dbReference type="SUPFAM" id="SSF55469">
    <property type="entry name" value="FMN-dependent nitroreductase-like"/>
    <property type="match status" value="1"/>
</dbReference>
<organism evidence="10 11">
    <name type="scientific">Chlorobaculum parvum (strain DSM 263 / NCIMB 8327)</name>
    <name type="common">Chlorobium vibrioforme subsp. thiosulfatophilum</name>
    <dbReference type="NCBI Taxonomy" id="517417"/>
    <lineage>
        <taxon>Bacteria</taxon>
        <taxon>Pseudomonadati</taxon>
        <taxon>Chlorobiota</taxon>
        <taxon>Chlorobiia</taxon>
        <taxon>Chlorobiales</taxon>
        <taxon>Chlorobiaceae</taxon>
        <taxon>Chlorobaculum</taxon>
    </lineage>
</organism>
<dbReference type="CDD" id="cd02143">
    <property type="entry name" value="nitroreductase_FeS-like"/>
    <property type="match status" value="1"/>
</dbReference>
<evidence type="ECO:0000256" key="1">
    <source>
        <dbReference type="ARBA" id="ARBA00001917"/>
    </source>
</evidence>
<dbReference type="PANTHER" id="PTHR43673">
    <property type="entry name" value="NAD(P)H NITROREDUCTASE YDGI-RELATED"/>
    <property type="match status" value="1"/>
</dbReference>
<dbReference type="PROSITE" id="PS51379">
    <property type="entry name" value="4FE4S_FER_2"/>
    <property type="match status" value="2"/>
</dbReference>
<keyword evidence="6" id="KW-0560">Oxidoreductase</keyword>
<dbReference type="eggNOG" id="COG0778">
    <property type="taxonomic scope" value="Bacteria"/>
</dbReference>
<protein>
    <submittedName>
        <fullName evidence="10">Nitroreductase</fullName>
    </submittedName>
</protein>
<keyword evidence="8" id="KW-0411">Iron-sulfur</keyword>
<keyword evidence="5" id="KW-0479">Metal-binding</keyword>
<comment type="cofactor">
    <cofactor evidence="1">
        <name>FMN</name>
        <dbReference type="ChEBI" id="CHEBI:58210"/>
    </cofactor>
</comment>
<evidence type="ECO:0000256" key="8">
    <source>
        <dbReference type="ARBA" id="ARBA00023014"/>
    </source>
</evidence>
<dbReference type="PANTHER" id="PTHR43673:SF2">
    <property type="entry name" value="NITROREDUCTASE"/>
    <property type="match status" value="1"/>
</dbReference>
<dbReference type="InterPro" id="IPR029479">
    <property type="entry name" value="Nitroreductase"/>
</dbReference>
<keyword evidence="3" id="KW-0285">Flavoprotein</keyword>
<name>B3QNK0_CHLP8</name>